<evidence type="ECO:0000313" key="3">
    <source>
        <dbReference type="Proteomes" id="UP000005737"/>
    </source>
</evidence>
<dbReference type="AlphaFoldDB" id="H2CDJ0"/>
<dbReference type="Pfam" id="PF13091">
    <property type="entry name" value="PLDc_2"/>
    <property type="match status" value="1"/>
</dbReference>
<dbReference type="GO" id="GO:0003824">
    <property type="term" value="F:catalytic activity"/>
    <property type="evidence" value="ECO:0007669"/>
    <property type="project" value="InterPro"/>
</dbReference>
<feature type="domain" description="PLD phosphodiesterase" evidence="1">
    <location>
        <begin position="93"/>
        <end position="120"/>
    </location>
</feature>
<dbReference type="InterPro" id="IPR001736">
    <property type="entry name" value="PLipase_D/transphosphatidylase"/>
</dbReference>
<dbReference type="HOGENOM" id="CLU_110258_0_0_12"/>
<dbReference type="CDD" id="cd00138">
    <property type="entry name" value="PLDc_SF"/>
    <property type="match status" value="1"/>
</dbReference>
<evidence type="ECO:0000259" key="1">
    <source>
        <dbReference type="PROSITE" id="PS50035"/>
    </source>
</evidence>
<gene>
    <name evidence="2" type="ORF">Lepil_1840</name>
</gene>
<organism evidence="2 3">
    <name type="scientific">Leptonema illini DSM 21528</name>
    <dbReference type="NCBI Taxonomy" id="929563"/>
    <lineage>
        <taxon>Bacteria</taxon>
        <taxon>Pseudomonadati</taxon>
        <taxon>Spirochaetota</taxon>
        <taxon>Spirochaetia</taxon>
        <taxon>Leptospirales</taxon>
        <taxon>Leptospiraceae</taxon>
        <taxon>Leptonema</taxon>
    </lineage>
</organism>
<dbReference type="STRING" id="183.GCA_002009735_02843"/>
<dbReference type="SUPFAM" id="SSF56024">
    <property type="entry name" value="Phospholipase D/nuclease"/>
    <property type="match status" value="1"/>
</dbReference>
<proteinExistence type="predicted"/>
<dbReference type="EMBL" id="JH597773">
    <property type="protein sequence ID" value="EHQ06523.1"/>
    <property type="molecule type" value="Genomic_DNA"/>
</dbReference>
<protein>
    <submittedName>
        <fullName evidence="2">Phospholipase D/transphosphatidylase</fullName>
    </submittedName>
</protein>
<name>H2CDJ0_9LEPT</name>
<accession>H2CDJ0</accession>
<dbReference type="Gene3D" id="3.30.870.10">
    <property type="entry name" value="Endonuclease Chain A"/>
    <property type="match status" value="1"/>
</dbReference>
<dbReference type="Proteomes" id="UP000005737">
    <property type="component" value="Unassembled WGS sequence"/>
</dbReference>
<dbReference type="RefSeq" id="WP_002772117.1">
    <property type="nucleotide sequence ID" value="NZ_JH597773.1"/>
</dbReference>
<keyword evidence="3" id="KW-1185">Reference proteome</keyword>
<evidence type="ECO:0000313" key="2">
    <source>
        <dbReference type="EMBL" id="EHQ06523.1"/>
    </source>
</evidence>
<sequence length="173" mass="19369">MTGSTEFITDAELYERVIGPVAKASKFVWIGTADIKDLHVKTARGSRSFLAILDAIVAKGVAIRLAHAKEPGPRFRASFDKYPRLWEQMERVLCPRIHFKHVIIDGTFAYSGSANLTGAGLGMKSPNRRNFESGFITTDRQFVQAIMNQFDRVWMGAHCEKCGHRKTCPDPIV</sequence>
<dbReference type="InterPro" id="IPR025202">
    <property type="entry name" value="PLD-like_dom"/>
</dbReference>
<dbReference type="PROSITE" id="PS50035">
    <property type="entry name" value="PLD"/>
    <property type="match status" value="1"/>
</dbReference>
<dbReference type="GO" id="GO:0006793">
    <property type="term" value="P:phosphorus metabolic process"/>
    <property type="evidence" value="ECO:0007669"/>
    <property type="project" value="UniProtKB-ARBA"/>
</dbReference>
<reference evidence="2 3" key="1">
    <citation type="submission" date="2011-10" db="EMBL/GenBank/DDBJ databases">
        <title>The Improved High-Quality Draft genome of Leptonema illini DSM 21528.</title>
        <authorList>
            <consortium name="US DOE Joint Genome Institute (JGI-PGF)"/>
            <person name="Lucas S."/>
            <person name="Copeland A."/>
            <person name="Lapidus A."/>
            <person name="Glavina del Rio T."/>
            <person name="Dalin E."/>
            <person name="Tice H."/>
            <person name="Bruce D."/>
            <person name="Goodwin L."/>
            <person name="Pitluck S."/>
            <person name="Peters L."/>
            <person name="Mikhailova N."/>
            <person name="Held B."/>
            <person name="Kyrpides N."/>
            <person name="Mavromatis K."/>
            <person name="Ivanova N."/>
            <person name="Markowitz V."/>
            <person name="Cheng J.-F."/>
            <person name="Hugenholtz P."/>
            <person name="Woyke T."/>
            <person name="Wu D."/>
            <person name="Gronow S."/>
            <person name="Wellnitz S."/>
            <person name="Brambilla E.-M."/>
            <person name="Klenk H.-P."/>
            <person name="Eisen J.A."/>
        </authorList>
    </citation>
    <scope>NUCLEOTIDE SEQUENCE [LARGE SCALE GENOMIC DNA]</scope>
    <source>
        <strain evidence="2 3">DSM 21528</strain>
    </source>
</reference>